<dbReference type="InterPro" id="IPR004358">
    <property type="entry name" value="Sig_transdc_His_kin-like_C"/>
</dbReference>
<dbReference type="Gene3D" id="3.30.565.10">
    <property type="entry name" value="Histidine kinase-like ATPase, C-terminal domain"/>
    <property type="match status" value="1"/>
</dbReference>
<dbReference type="SMART" id="SM00388">
    <property type="entry name" value="HisKA"/>
    <property type="match status" value="1"/>
</dbReference>
<name>A0A364Y866_9BACT</name>
<dbReference type="EMBL" id="QMFY01000001">
    <property type="protein sequence ID" value="RAW03177.1"/>
    <property type="molecule type" value="Genomic_DNA"/>
</dbReference>
<keyword evidence="5" id="KW-0418">Kinase</keyword>
<feature type="domain" description="PAS" evidence="8">
    <location>
        <begin position="264"/>
        <end position="334"/>
    </location>
</feature>
<dbReference type="Gene3D" id="1.10.287.130">
    <property type="match status" value="1"/>
</dbReference>
<dbReference type="PROSITE" id="PS50113">
    <property type="entry name" value="PAC"/>
    <property type="match status" value="1"/>
</dbReference>
<comment type="catalytic activity">
    <reaction evidence="1">
        <text>ATP + protein L-histidine = ADP + protein N-phospho-L-histidine.</text>
        <dbReference type="EC" id="2.7.13.3"/>
    </reaction>
</comment>
<dbReference type="SMART" id="SM00387">
    <property type="entry name" value="HATPase_c"/>
    <property type="match status" value="1"/>
</dbReference>
<comment type="caution">
    <text evidence="10">The sequence shown here is derived from an EMBL/GenBank/DDBJ whole genome shotgun (WGS) entry which is preliminary data.</text>
</comment>
<dbReference type="NCBIfam" id="TIGR00229">
    <property type="entry name" value="sensory_box"/>
    <property type="match status" value="4"/>
</dbReference>
<dbReference type="SMART" id="SM00086">
    <property type="entry name" value="PAC"/>
    <property type="match status" value="4"/>
</dbReference>
<dbReference type="Pfam" id="PF13426">
    <property type="entry name" value="PAS_9"/>
    <property type="match status" value="1"/>
</dbReference>
<dbReference type="SMART" id="SM00091">
    <property type="entry name" value="PAS"/>
    <property type="match status" value="5"/>
</dbReference>
<protein>
    <recommendedName>
        <fullName evidence="2">histidine kinase</fullName>
        <ecNumber evidence="2">2.7.13.3</ecNumber>
    </recommendedName>
</protein>
<dbReference type="PANTHER" id="PTHR43304:SF1">
    <property type="entry name" value="PAC DOMAIN-CONTAINING PROTEIN"/>
    <property type="match status" value="1"/>
</dbReference>
<dbReference type="PROSITE" id="PS50112">
    <property type="entry name" value="PAS"/>
    <property type="match status" value="3"/>
</dbReference>
<evidence type="ECO:0000256" key="4">
    <source>
        <dbReference type="ARBA" id="ARBA00022679"/>
    </source>
</evidence>
<organism evidence="10 11">
    <name type="scientific">Pseudochryseolinea flava</name>
    <dbReference type="NCBI Taxonomy" id="2059302"/>
    <lineage>
        <taxon>Bacteria</taxon>
        <taxon>Pseudomonadati</taxon>
        <taxon>Bacteroidota</taxon>
        <taxon>Cytophagia</taxon>
        <taxon>Cytophagales</taxon>
        <taxon>Fulvivirgaceae</taxon>
        <taxon>Pseudochryseolinea</taxon>
    </lineage>
</organism>
<dbReference type="InterPro" id="IPR035965">
    <property type="entry name" value="PAS-like_dom_sf"/>
</dbReference>
<dbReference type="InterPro" id="IPR013656">
    <property type="entry name" value="PAS_4"/>
</dbReference>
<dbReference type="GO" id="GO:0006355">
    <property type="term" value="P:regulation of DNA-templated transcription"/>
    <property type="evidence" value="ECO:0007669"/>
    <property type="project" value="InterPro"/>
</dbReference>
<keyword evidence="3" id="KW-0597">Phosphoprotein</keyword>
<dbReference type="Pfam" id="PF00989">
    <property type="entry name" value="PAS"/>
    <property type="match status" value="1"/>
</dbReference>
<dbReference type="CDD" id="cd00082">
    <property type="entry name" value="HisKA"/>
    <property type="match status" value="1"/>
</dbReference>
<evidence type="ECO:0000259" key="7">
    <source>
        <dbReference type="PROSITE" id="PS50109"/>
    </source>
</evidence>
<dbReference type="RefSeq" id="WP_112745392.1">
    <property type="nucleotide sequence ID" value="NZ_QMFY01000001.1"/>
</dbReference>
<feature type="coiled-coil region" evidence="6">
    <location>
        <begin position="636"/>
        <end position="667"/>
    </location>
</feature>
<keyword evidence="11" id="KW-1185">Reference proteome</keyword>
<dbReference type="Pfam" id="PF02518">
    <property type="entry name" value="HATPase_c"/>
    <property type="match status" value="1"/>
</dbReference>
<dbReference type="Proteomes" id="UP000251889">
    <property type="component" value="Unassembled WGS sequence"/>
</dbReference>
<evidence type="ECO:0000256" key="3">
    <source>
        <dbReference type="ARBA" id="ARBA00022553"/>
    </source>
</evidence>
<feature type="domain" description="PAS" evidence="8">
    <location>
        <begin position="14"/>
        <end position="84"/>
    </location>
</feature>
<dbReference type="InterPro" id="IPR000700">
    <property type="entry name" value="PAS-assoc_C"/>
</dbReference>
<evidence type="ECO:0000256" key="1">
    <source>
        <dbReference type="ARBA" id="ARBA00000085"/>
    </source>
</evidence>
<dbReference type="PRINTS" id="PR00344">
    <property type="entry name" value="BCTRLSENSOR"/>
</dbReference>
<dbReference type="InterPro" id="IPR052162">
    <property type="entry name" value="Sensor_kinase/Photoreceptor"/>
</dbReference>
<dbReference type="SUPFAM" id="SSF55874">
    <property type="entry name" value="ATPase domain of HSP90 chaperone/DNA topoisomerase II/histidine kinase"/>
    <property type="match status" value="1"/>
</dbReference>
<sequence length="890" mass="102404">MKPVKKKIKETELNEKRFRALIENAHEGIVLYDVQGNIVFGSKSIKTICGFSEKEILGKSGISFIHPDDHELTRATFFKLLKKPGKSATIVQRIRKKKGGYIWAESLLTNFSHIPEINGIVSNFKDITEKKESEEKIFQTQELLQTITRNLSEGLYLGEIGTRLMYVNDGFLKLLGYKSFKEVEKIKPSEFYADQQQRAEIVEALKKHHVVENKETIFRKKNGGLLPVILNVRLLVNEGKPTYFVGTVRDITRDKAVEQELTSSRSFLRNIVNTVAAPIFVKDARHRWVMTNEKFQHLLGQTEEALLGKTDKHFVPPEEAKVFWDVDATVLKTGKTIVNLEKITSSKGESLELMTVKSRFVNEKKEKFIIGFITDITELRKREDRIHQLNATLQGVLESTKESVYAVDRDLNYIMFNKNHRKVMKDLYNADIKVGVNKIHFLKGSDEFKWVKTELEKAMKGNHFATEHYLDHPKFKGHIQTTYNPIYDQQKKVKGVAIFVNNITQRKEYESIIKSMNANLSAVIENTSDRIVSLDKNYRYILFNSAHAAAMKRLFGRDIKLGDSFVEIIPPHLGESAKQDIDRALRGEQFTLETELQHGTSIEATYNPIYNDAKKVTGAAIFVREISERKRIEVMMKHLNEELIHQNNQLAMQEEELKVTLEELSERNFELDQLMYKTSHDLRSPLSSIMGLVNLARIDQADGHQTGYLNKIEDRIKKLDEFIRSMLNYARVNRVELSYENVDLRAIIKSCLKELEYLENFHDVHTTIDVVGDDSMMVTDPLRINIIFSNIISNAYKYTNPEEACYLNIRIEPLPALTRITFSDNGIGIKEEYLDKICNMFFRATERSQGSGLGMYIVQQALEKLHGTLKIESQYGKGTSIIISLPKRKN</sequence>
<reference evidence="10 11" key="1">
    <citation type="submission" date="2018-06" db="EMBL/GenBank/DDBJ databases">
        <title>Chryseolinea flavus sp. nov., a member of the phylum Bacteroidetes isolated from soil.</title>
        <authorList>
            <person name="Li Y."/>
            <person name="Wang J."/>
        </authorList>
    </citation>
    <scope>NUCLEOTIDE SEQUENCE [LARGE SCALE GENOMIC DNA]</scope>
    <source>
        <strain evidence="10 11">SDU1-6</strain>
    </source>
</reference>
<feature type="domain" description="PAS" evidence="8">
    <location>
        <begin position="140"/>
        <end position="177"/>
    </location>
</feature>
<gene>
    <name evidence="10" type="ORF">DQQ10_03540</name>
</gene>
<dbReference type="SUPFAM" id="SSF55785">
    <property type="entry name" value="PYP-like sensor domain (PAS domain)"/>
    <property type="match status" value="5"/>
</dbReference>
<dbReference type="Gene3D" id="3.30.450.20">
    <property type="entry name" value="PAS domain"/>
    <property type="match status" value="5"/>
</dbReference>
<dbReference type="InterPro" id="IPR003594">
    <property type="entry name" value="HATPase_dom"/>
</dbReference>
<dbReference type="InterPro" id="IPR013767">
    <property type="entry name" value="PAS_fold"/>
</dbReference>
<evidence type="ECO:0000313" key="10">
    <source>
        <dbReference type="EMBL" id="RAW03177.1"/>
    </source>
</evidence>
<evidence type="ECO:0000256" key="2">
    <source>
        <dbReference type="ARBA" id="ARBA00012438"/>
    </source>
</evidence>
<evidence type="ECO:0000259" key="8">
    <source>
        <dbReference type="PROSITE" id="PS50112"/>
    </source>
</evidence>
<dbReference type="CDD" id="cd00130">
    <property type="entry name" value="PAS"/>
    <property type="match status" value="3"/>
</dbReference>
<dbReference type="GO" id="GO:0000155">
    <property type="term" value="F:phosphorelay sensor kinase activity"/>
    <property type="evidence" value="ECO:0007669"/>
    <property type="project" value="InterPro"/>
</dbReference>
<accession>A0A364Y866</accession>
<dbReference type="Pfam" id="PF00512">
    <property type="entry name" value="HisKA"/>
    <property type="match status" value="1"/>
</dbReference>
<dbReference type="InterPro" id="IPR000014">
    <property type="entry name" value="PAS"/>
</dbReference>
<dbReference type="EC" id="2.7.13.3" evidence="2"/>
<proteinExistence type="predicted"/>
<dbReference type="SUPFAM" id="SSF47384">
    <property type="entry name" value="Homodimeric domain of signal transducing histidine kinase"/>
    <property type="match status" value="1"/>
</dbReference>
<evidence type="ECO:0000256" key="6">
    <source>
        <dbReference type="SAM" id="Coils"/>
    </source>
</evidence>
<dbReference type="PROSITE" id="PS50109">
    <property type="entry name" value="HIS_KIN"/>
    <property type="match status" value="1"/>
</dbReference>
<dbReference type="PANTHER" id="PTHR43304">
    <property type="entry name" value="PHYTOCHROME-LIKE PROTEIN CPH1"/>
    <property type="match status" value="1"/>
</dbReference>
<keyword evidence="6" id="KW-0175">Coiled coil</keyword>
<dbReference type="InterPro" id="IPR003661">
    <property type="entry name" value="HisK_dim/P_dom"/>
</dbReference>
<dbReference type="InterPro" id="IPR005467">
    <property type="entry name" value="His_kinase_dom"/>
</dbReference>
<evidence type="ECO:0000259" key="9">
    <source>
        <dbReference type="PROSITE" id="PS50113"/>
    </source>
</evidence>
<feature type="domain" description="PAC" evidence="9">
    <location>
        <begin position="212"/>
        <end position="263"/>
    </location>
</feature>
<keyword evidence="4" id="KW-0808">Transferase</keyword>
<dbReference type="AlphaFoldDB" id="A0A364Y866"/>
<feature type="domain" description="Histidine kinase" evidence="7">
    <location>
        <begin position="677"/>
        <end position="889"/>
    </location>
</feature>
<dbReference type="OrthoDB" id="905895at2"/>
<evidence type="ECO:0000256" key="5">
    <source>
        <dbReference type="ARBA" id="ARBA00022777"/>
    </source>
</evidence>
<dbReference type="InterPro" id="IPR036890">
    <property type="entry name" value="HATPase_C_sf"/>
</dbReference>
<dbReference type="InterPro" id="IPR001610">
    <property type="entry name" value="PAC"/>
</dbReference>
<dbReference type="Pfam" id="PF08448">
    <property type="entry name" value="PAS_4"/>
    <property type="match status" value="3"/>
</dbReference>
<evidence type="ECO:0000313" key="11">
    <source>
        <dbReference type="Proteomes" id="UP000251889"/>
    </source>
</evidence>
<dbReference type="InterPro" id="IPR036097">
    <property type="entry name" value="HisK_dim/P_sf"/>
</dbReference>